<protein>
    <submittedName>
        <fullName evidence="9">ABC transporter permease</fullName>
    </submittedName>
</protein>
<dbReference type="Pfam" id="PF00528">
    <property type="entry name" value="BPD_transp_1"/>
    <property type="match status" value="1"/>
</dbReference>
<dbReference type="GO" id="GO:0005886">
    <property type="term" value="C:plasma membrane"/>
    <property type="evidence" value="ECO:0007669"/>
    <property type="project" value="UniProtKB-SubCell"/>
</dbReference>
<feature type="transmembrane region" description="Helical" evidence="7">
    <location>
        <begin position="226"/>
        <end position="248"/>
    </location>
</feature>
<evidence type="ECO:0000256" key="7">
    <source>
        <dbReference type="RuleBase" id="RU363032"/>
    </source>
</evidence>
<dbReference type="PROSITE" id="PS50928">
    <property type="entry name" value="ABC_TM1"/>
    <property type="match status" value="1"/>
</dbReference>
<dbReference type="Pfam" id="PF19300">
    <property type="entry name" value="BPD_transp_1_N"/>
    <property type="match status" value="1"/>
</dbReference>
<dbReference type="CDD" id="cd06261">
    <property type="entry name" value="TM_PBP2"/>
    <property type="match status" value="1"/>
</dbReference>
<evidence type="ECO:0000256" key="3">
    <source>
        <dbReference type="ARBA" id="ARBA00022475"/>
    </source>
</evidence>
<name>A0A7X2TG23_9FIRM</name>
<dbReference type="GO" id="GO:0055085">
    <property type="term" value="P:transmembrane transport"/>
    <property type="evidence" value="ECO:0007669"/>
    <property type="project" value="InterPro"/>
</dbReference>
<sequence>MKRYILYRLIISVITIWVIVTVCFFLLHLLPGNPFASTKILKAETVAKMMAYYGLDKPVWQQYLTYLGNLLHGDFGYSIKYTGRSVNYIISTTFPVSAQLGMQALLFGIPVGMILGIISAKHRGQAADTAINVFVILCIAVPSFIIAALLQYFFAVKLHWFPVSQWKSFRHTILPTICLSLGTIAGYARSMRTLMLEVDRQDYLKTAKAKGLSPWKVTVFHQIRNAIIPLITGIGTEIAGMLLGSYVIEKIFSIPGMGSYFVDSVISLDYTMVMGLVIFQAIIVVSANFIVDLLYGIVDPRIRVA</sequence>
<keyword evidence="6 7" id="KW-0472">Membrane</keyword>
<evidence type="ECO:0000313" key="9">
    <source>
        <dbReference type="EMBL" id="MSS59389.1"/>
    </source>
</evidence>
<feature type="transmembrane region" description="Helical" evidence="7">
    <location>
        <begin position="100"/>
        <end position="118"/>
    </location>
</feature>
<dbReference type="PANTHER" id="PTHR43163:SF6">
    <property type="entry name" value="DIPEPTIDE TRANSPORT SYSTEM PERMEASE PROTEIN DPPB-RELATED"/>
    <property type="match status" value="1"/>
</dbReference>
<dbReference type="InterPro" id="IPR045621">
    <property type="entry name" value="BPD_transp_1_N"/>
</dbReference>
<dbReference type="AlphaFoldDB" id="A0A7X2TG23"/>
<feature type="transmembrane region" description="Helical" evidence="7">
    <location>
        <begin position="173"/>
        <end position="190"/>
    </location>
</feature>
<comment type="subcellular location">
    <subcellularLocation>
        <location evidence="1 7">Cell membrane</location>
        <topology evidence="1 7">Multi-pass membrane protein</topology>
    </subcellularLocation>
</comment>
<keyword evidence="10" id="KW-1185">Reference proteome</keyword>
<accession>A0A7X2TG23</accession>
<feature type="transmembrane region" description="Helical" evidence="7">
    <location>
        <begin position="130"/>
        <end position="153"/>
    </location>
</feature>
<organism evidence="9 10">
    <name type="scientific">Stecheria intestinalis</name>
    <dbReference type="NCBI Taxonomy" id="2606630"/>
    <lineage>
        <taxon>Bacteria</taxon>
        <taxon>Bacillati</taxon>
        <taxon>Bacillota</taxon>
        <taxon>Erysipelotrichia</taxon>
        <taxon>Erysipelotrichales</taxon>
        <taxon>Erysipelotrichaceae</taxon>
        <taxon>Stecheria</taxon>
    </lineage>
</organism>
<dbReference type="InterPro" id="IPR000515">
    <property type="entry name" value="MetI-like"/>
</dbReference>
<evidence type="ECO:0000256" key="6">
    <source>
        <dbReference type="ARBA" id="ARBA00023136"/>
    </source>
</evidence>
<comment type="similarity">
    <text evidence="7">Belongs to the binding-protein-dependent transport system permease family.</text>
</comment>
<keyword evidence="3" id="KW-1003">Cell membrane</keyword>
<dbReference type="Gene3D" id="1.10.3720.10">
    <property type="entry name" value="MetI-like"/>
    <property type="match status" value="1"/>
</dbReference>
<proteinExistence type="inferred from homology"/>
<evidence type="ECO:0000313" key="10">
    <source>
        <dbReference type="Proteomes" id="UP000461880"/>
    </source>
</evidence>
<feature type="transmembrane region" description="Helical" evidence="7">
    <location>
        <begin position="268"/>
        <end position="295"/>
    </location>
</feature>
<evidence type="ECO:0000256" key="2">
    <source>
        <dbReference type="ARBA" id="ARBA00022448"/>
    </source>
</evidence>
<dbReference type="SUPFAM" id="SSF161098">
    <property type="entry name" value="MetI-like"/>
    <property type="match status" value="1"/>
</dbReference>
<evidence type="ECO:0000256" key="5">
    <source>
        <dbReference type="ARBA" id="ARBA00022989"/>
    </source>
</evidence>
<comment type="caution">
    <text evidence="9">The sequence shown here is derived from an EMBL/GenBank/DDBJ whole genome shotgun (WGS) entry which is preliminary data.</text>
</comment>
<keyword evidence="4 7" id="KW-0812">Transmembrane</keyword>
<feature type="domain" description="ABC transmembrane type-1" evidence="8">
    <location>
        <begin position="94"/>
        <end position="295"/>
    </location>
</feature>
<dbReference type="EMBL" id="VUMN01000030">
    <property type="protein sequence ID" value="MSS59389.1"/>
    <property type="molecule type" value="Genomic_DNA"/>
</dbReference>
<evidence type="ECO:0000256" key="1">
    <source>
        <dbReference type="ARBA" id="ARBA00004651"/>
    </source>
</evidence>
<dbReference type="Proteomes" id="UP000461880">
    <property type="component" value="Unassembled WGS sequence"/>
</dbReference>
<gene>
    <name evidence="9" type="ORF">FYJ51_10855</name>
</gene>
<dbReference type="RefSeq" id="WP_154505609.1">
    <property type="nucleotide sequence ID" value="NZ_JAQXPC010000006.1"/>
</dbReference>
<keyword evidence="5 7" id="KW-1133">Transmembrane helix</keyword>
<evidence type="ECO:0000259" key="8">
    <source>
        <dbReference type="PROSITE" id="PS50928"/>
    </source>
</evidence>
<dbReference type="PANTHER" id="PTHR43163">
    <property type="entry name" value="DIPEPTIDE TRANSPORT SYSTEM PERMEASE PROTEIN DPPB-RELATED"/>
    <property type="match status" value="1"/>
</dbReference>
<dbReference type="InterPro" id="IPR035906">
    <property type="entry name" value="MetI-like_sf"/>
</dbReference>
<evidence type="ECO:0000256" key="4">
    <source>
        <dbReference type="ARBA" id="ARBA00022692"/>
    </source>
</evidence>
<feature type="transmembrane region" description="Helical" evidence="7">
    <location>
        <begin position="7"/>
        <end position="30"/>
    </location>
</feature>
<reference evidence="9 10" key="1">
    <citation type="submission" date="2019-08" db="EMBL/GenBank/DDBJ databases">
        <title>In-depth cultivation of the pig gut microbiome towards novel bacterial diversity and tailored functional studies.</title>
        <authorList>
            <person name="Wylensek D."/>
            <person name="Hitch T.C.A."/>
            <person name="Clavel T."/>
        </authorList>
    </citation>
    <scope>NUCLEOTIDE SEQUENCE [LARGE SCALE GENOMIC DNA]</scope>
    <source>
        <strain evidence="9 10">Oil+RF-744-GAM-WT-6</strain>
    </source>
</reference>
<keyword evidence="2 7" id="KW-0813">Transport</keyword>